<dbReference type="EMBL" id="JBHUME010000005">
    <property type="protein sequence ID" value="MFD2612106.1"/>
    <property type="molecule type" value="Genomic_DNA"/>
</dbReference>
<dbReference type="RefSeq" id="WP_377601342.1">
    <property type="nucleotide sequence ID" value="NZ_JBHUME010000005.1"/>
</dbReference>
<comment type="caution">
    <text evidence="1">The sequence shown here is derived from an EMBL/GenBank/DDBJ whole genome shotgun (WGS) entry which is preliminary data.</text>
</comment>
<dbReference type="Proteomes" id="UP001597541">
    <property type="component" value="Unassembled WGS sequence"/>
</dbReference>
<keyword evidence="2" id="KW-1185">Reference proteome</keyword>
<evidence type="ECO:0000313" key="1">
    <source>
        <dbReference type="EMBL" id="MFD2612106.1"/>
    </source>
</evidence>
<accession>A0ABW5PB73</accession>
<gene>
    <name evidence="1" type="ORF">ACFSUF_06650</name>
</gene>
<reference evidence="2" key="1">
    <citation type="journal article" date="2019" name="Int. J. Syst. Evol. Microbiol.">
        <title>The Global Catalogue of Microorganisms (GCM) 10K type strain sequencing project: providing services to taxonomists for standard genome sequencing and annotation.</title>
        <authorList>
            <consortium name="The Broad Institute Genomics Platform"/>
            <consortium name="The Broad Institute Genome Sequencing Center for Infectious Disease"/>
            <person name="Wu L."/>
            <person name="Ma J."/>
        </authorList>
    </citation>
    <scope>NUCLEOTIDE SEQUENCE [LARGE SCALE GENOMIC DNA]</scope>
    <source>
        <strain evidence="2">KCTC 3950</strain>
    </source>
</reference>
<name>A0ABW5PB73_9BACL</name>
<organism evidence="1 2">
    <name type="scientific">Paenibacillus gansuensis</name>
    <dbReference type="NCBI Taxonomy" id="306542"/>
    <lineage>
        <taxon>Bacteria</taxon>
        <taxon>Bacillati</taxon>
        <taxon>Bacillota</taxon>
        <taxon>Bacilli</taxon>
        <taxon>Bacillales</taxon>
        <taxon>Paenibacillaceae</taxon>
        <taxon>Paenibacillus</taxon>
    </lineage>
</organism>
<sequence>MDGNKADWKLEMVHKAVQEGIIKDPEYWLAAIDEPMPAWAVLKLLLEMIERFNPPYQSYD</sequence>
<proteinExistence type="predicted"/>
<protein>
    <submittedName>
        <fullName evidence="1">Uncharacterized protein</fullName>
    </submittedName>
</protein>
<evidence type="ECO:0000313" key="2">
    <source>
        <dbReference type="Proteomes" id="UP001597541"/>
    </source>
</evidence>